<protein>
    <recommendedName>
        <fullName evidence="10">Type II secretion system protein K</fullName>
    </recommendedName>
</protein>
<dbReference type="PIRSF" id="PIRSF002786">
    <property type="entry name" value="XcpX"/>
    <property type="match status" value="1"/>
</dbReference>
<dbReference type="PATRIC" id="fig|413882.6.peg.4997"/>
<keyword evidence="9 10" id="KW-0472">Membrane</keyword>
<evidence type="ECO:0000259" key="13">
    <source>
        <dbReference type="Pfam" id="PF21687"/>
    </source>
</evidence>
<dbReference type="InterPro" id="IPR049179">
    <property type="entry name" value="T2SSK_SAM-like_2nd"/>
</dbReference>
<feature type="domain" description="T2SS protein K second SAM-like" evidence="12">
    <location>
        <begin position="225"/>
        <end position="268"/>
    </location>
</feature>
<evidence type="ECO:0000256" key="2">
    <source>
        <dbReference type="ARBA" id="ARBA00007246"/>
    </source>
</evidence>
<sequence length="333" mass="36350">MSTVSHRRQRGVALLTAMIIVTLVATLASAMYWRQWRSVQIELAERGRSQSSWILSGALDWASLILAEDSKTGQVDHLSEPWATPLEEARLSTFLAADEANTDDAPEAFLAGKISDAQARYNLRNLAAADPVTAKKNLEALTRLCEQLNIDSSVPPRLAAAMRAALPSAPPTGEGSGAPVAVQVVSEEAPLLPPSVEYLRWLGLDAQSSARLAPYVTLLPKPTAVNVNTAPREVLVAVLEGVDPGSADRLVQVRQRTQIKSTADIGAAIGRTNFQQPDALQIGYSSNYFEVRGRMRIEQRVLEERSLVHRERRNITVLQRERASFTLASQVTP</sequence>
<evidence type="ECO:0000256" key="11">
    <source>
        <dbReference type="SAM" id="Phobius"/>
    </source>
</evidence>
<dbReference type="Gene3D" id="1.10.40.60">
    <property type="entry name" value="EpsJ-like"/>
    <property type="match status" value="2"/>
</dbReference>
<dbReference type="AlphaFoldDB" id="A0A0G3BY60"/>
<evidence type="ECO:0000256" key="6">
    <source>
        <dbReference type="ARBA" id="ARBA00022692"/>
    </source>
</evidence>
<dbReference type="Gene3D" id="3.30.1300.30">
    <property type="entry name" value="GSPII I/J protein-like"/>
    <property type="match status" value="1"/>
</dbReference>
<comment type="subcellular location">
    <subcellularLocation>
        <location evidence="1 10">Cell inner membrane</location>
    </subcellularLocation>
</comment>
<dbReference type="EMBL" id="CP011371">
    <property type="protein sequence ID" value="AKJ31480.1"/>
    <property type="molecule type" value="Genomic_DNA"/>
</dbReference>
<name>A0A0G3BY60_9BURK</name>
<proteinExistence type="inferred from homology"/>
<reference evidence="14 15" key="1">
    <citation type="submission" date="2015-05" db="EMBL/GenBank/DDBJ databases">
        <authorList>
            <person name="Tang B."/>
            <person name="Yu Y."/>
        </authorList>
    </citation>
    <scope>NUCLEOTIDE SEQUENCE [LARGE SCALE GENOMIC DNA]</scope>
    <source>
        <strain evidence="14 15">DSM 7029</strain>
    </source>
</reference>
<accession>A0A0G3BY60</accession>
<evidence type="ECO:0000256" key="10">
    <source>
        <dbReference type="PIRNR" id="PIRNR002786"/>
    </source>
</evidence>
<dbReference type="Pfam" id="PF21687">
    <property type="entry name" value="T2SSK_1st"/>
    <property type="match status" value="1"/>
</dbReference>
<evidence type="ECO:0000313" key="15">
    <source>
        <dbReference type="Proteomes" id="UP000035352"/>
    </source>
</evidence>
<dbReference type="InterPro" id="IPR045584">
    <property type="entry name" value="Pilin-like"/>
</dbReference>
<organism evidence="14 15">
    <name type="scientific">Caldimonas brevitalea</name>
    <dbReference type="NCBI Taxonomy" id="413882"/>
    <lineage>
        <taxon>Bacteria</taxon>
        <taxon>Pseudomonadati</taxon>
        <taxon>Pseudomonadota</taxon>
        <taxon>Betaproteobacteria</taxon>
        <taxon>Burkholderiales</taxon>
        <taxon>Sphaerotilaceae</taxon>
        <taxon>Caldimonas</taxon>
    </lineage>
</organism>
<dbReference type="PANTHER" id="PTHR38831">
    <property type="entry name" value="TYPE II SECRETION SYSTEM PROTEIN K"/>
    <property type="match status" value="1"/>
</dbReference>
<feature type="transmembrane region" description="Helical" evidence="11">
    <location>
        <begin position="12"/>
        <end position="33"/>
    </location>
</feature>
<dbReference type="PANTHER" id="PTHR38831:SF1">
    <property type="entry name" value="TYPE II SECRETION SYSTEM PROTEIN K-RELATED"/>
    <property type="match status" value="1"/>
</dbReference>
<evidence type="ECO:0000256" key="4">
    <source>
        <dbReference type="ARBA" id="ARBA00022475"/>
    </source>
</evidence>
<dbReference type="Pfam" id="PF03934">
    <property type="entry name" value="T2SSK"/>
    <property type="match status" value="1"/>
</dbReference>
<dbReference type="OrthoDB" id="5293133at2"/>
<dbReference type="SUPFAM" id="SSF158544">
    <property type="entry name" value="GspK insert domain-like"/>
    <property type="match status" value="1"/>
</dbReference>
<keyword evidence="5 10" id="KW-0997">Cell inner membrane</keyword>
<keyword evidence="4 10" id="KW-1003">Cell membrane</keyword>
<dbReference type="STRING" id="413882.AAW51_4789"/>
<dbReference type="RefSeq" id="WP_047196616.1">
    <property type="nucleotide sequence ID" value="NZ_CP011371.1"/>
</dbReference>
<dbReference type="InterPro" id="IPR005628">
    <property type="entry name" value="GspK"/>
</dbReference>
<keyword evidence="6 11" id="KW-0812">Transmembrane</keyword>
<evidence type="ECO:0000256" key="3">
    <source>
        <dbReference type="ARBA" id="ARBA00022448"/>
    </source>
</evidence>
<dbReference type="NCBIfam" id="NF037980">
    <property type="entry name" value="T2SS_GspK"/>
    <property type="match status" value="1"/>
</dbReference>
<dbReference type="KEGG" id="pbh:AAW51_4789"/>
<evidence type="ECO:0000256" key="5">
    <source>
        <dbReference type="ARBA" id="ARBA00022519"/>
    </source>
</evidence>
<evidence type="ECO:0000256" key="7">
    <source>
        <dbReference type="ARBA" id="ARBA00022927"/>
    </source>
</evidence>
<keyword evidence="7" id="KW-0653">Protein transport</keyword>
<evidence type="ECO:0000256" key="8">
    <source>
        <dbReference type="ARBA" id="ARBA00022989"/>
    </source>
</evidence>
<keyword evidence="3 10" id="KW-0813">Transport</keyword>
<gene>
    <name evidence="14" type="primary">gspK</name>
    <name evidence="14" type="ORF">AAW51_4789</name>
</gene>
<keyword evidence="8 11" id="KW-1133">Transmembrane helix</keyword>
<evidence type="ECO:0000256" key="1">
    <source>
        <dbReference type="ARBA" id="ARBA00004533"/>
    </source>
</evidence>
<dbReference type="InterPro" id="IPR049031">
    <property type="entry name" value="T2SSK_SAM-like_1st"/>
</dbReference>
<dbReference type="Proteomes" id="UP000035352">
    <property type="component" value="Chromosome"/>
</dbReference>
<dbReference type="GO" id="GO:0005886">
    <property type="term" value="C:plasma membrane"/>
    <property type="evidence" value="ECO:0007669"/>
    <property type="project" value="UniProtKB-SubCell"/>
</dbReference>
<keyword evidence="15" id="KW-1185">Reference proteome</keyword>
<evidence type="ECO:0000256" key="9">
    <source>
        <dbReference type="ARBA" id="ARBA00023136"/>
    </source>
</evidence>
<dbReference type="InterPro" id="IPR038072">
    <property type="entry name" value="GspK_central_sf"/>
</dbReference>
<feature type="domain" description="T2SS protein K first SAM-like" evidence="13">
    <location>
        <begin position="119"/>
        <end position="221"/>
    </location>
</feature>
<evidence type="ECO:0000313" key="14">
    <source>
        <dbReference type="EMBL" id="AKJ31480.1"/>
    </source>
</evidence>
<comment type="similarity">
    <text evidence="2 10">Belongs to the GSP K family.</text>
</comment>
<dbReference type="GO" id="GO:0009306">
    <property type="term" value="P:protein secretion"/>
    <property type="evidence" value="ECO:0007669"/>
    <property type="project" value="InterPro"/>
</dbReference>
<dbReference type="SUPFAM" id="SSF54523">
    <property type="entry name" value="Pili subunits"/>
    <property type="match status" value="1"/>
</dbReference>
<evidence type="ECO:0000259" key="12">
    <source>
        <dbReference type="Pfam" id="PF03934"/>
    </source>
</evidence>